<dbReference type="STRING" id="1082479.SAMN05216241_11816"/>
<dbReference type="InterPro" id="IPR050464">
    <property type="entry name" value="Zeta_carotene_desat/Oxidored"/>
</dbReference>
<dbReference type="Pfam" id="PF01593">
    <property type="entry name" value="Amino_oxidase"/>
    <property type="match status" value="1"/>
</dbReference>
<dbReference type="NCBIfam" id="TIGR03467">
    <property type="entry name" value="HpnE"/>
    <property type="match status" value="1"/>
</dbReference>
<dbReference type="OrthoDB" id="7849608at2"/>
<dbReference type="InterPro" id="IPR017830">
    <property type="entry name" value="SQase_HpnE"/>
</dbReference>
<dbReference type="Proteomes" id="UP000199415">
    <property type="component" value="Unassembled WGS sequence"/>
</dbReference>
<dbReference type="InterPro" id="IPR002937">
    <property type="entry name" value="Amino_oxidase"/>
</dbReference>
<dbReference type="InterPro" id="IPR036188">
    <property type="entry name" value="FAD/NAD-bd_sf"/>
</dbReference>
<organism evidence="2 3">
    <name type="scientific">Limimonas halophila</name>
    <dbReference type="NCBI Taxonomy" id="1082479"/>
    <lineage>
        <taxon>Bacteria</taxon>
        <taxon>Pseudomonadati</taxon>
        <taxon>Pseudomonadota</taxon>
        <taxon>Alphaproteobacteria</taxon>
        <taxon>Rhodospirillales</taxon>
        <taxon>Rhodovibrionaceae</taxon>
        <taxon>Limimonas</taxon>
    </lineage>
</organism>
<dbReference type="Gene3D" id="3.50.50.60">
    <property type="entry name" value="FAD/NAD(P)-binding domain"/>
    <property type="match status" value="2"/>
</dbReference>
<dbReference type="PRINTS" id="PR00419">
    <property type="entry name" value="ADXRDTASE"/>
</dbReference>
<keyword evidence="3" id="KW-1185">Reference proteome</keyword>
<gene>
    <name evidence="2" type="ORF">SAMN05216241_11816</name>
</gene>
<protein>
    <submittedName>
        <fullName evidence="2">Squalene-associated FAD-dependent desaturase</fullName>
    </submittedName>
</protein>
<dbReference type="EMBL" id="FNCE01000018">
    <property type="protein sequence ID" value="SDG52560.1"/>
    <property type="molecule type" value="Genomic_DNA"/>
</dbReference>
<evidence type="ECO:0000259" key="1">
    <source>
        <dbReference type="Pfam" id="PF01593"/>
    </source>
</evidence>
<evidence type="ECO:0000313" key="2">
    <source>
        <dbReference type="EMBL" id="SDG52560.1"/>
    </source>
</evidence>
<sequence>MRRVHIIGAGMAGLACAVRLARAGVAVRVYEAAPQAGGRCRSLYDSRLERTIDNGNHLLLAANQNALAYLDEIGARDRLTAPPDARFPFTDVRSGARWTVCPSPGRIPWWVFARSRRVKDAGAWAHLRGLRLAWTGQDDTVADALYRPGDPVWERLWTPITESILNTEPQAASARLMRTVMMETFAKGGQECRPLVALSSLADTFVDPALAVLRAHGAEVHTKQRLRRFEGEPDAVTQLHFPGGTAPVERGDHVVLATPPPVAEQLIPWLTVPRETRPIVNAHIRLPHRARLPEGIPFLGLVGGTAQWLFLREDVASITVSAANELVNRPSEEIAQMVWTDTAHALSLDERWQPAMRVIKERRATIAQTPETLRQRPGMQGPVSNLLLAGDWTDTGLPATIESAVTSGQRAAEEILRRLSA</sequence>
<dbReference type="Gene3D" id="3.90.660.20">
    <property type="entry name" value="Protoporphyrinogen oxidase, mitochondrial, domain 2"/>
    <property type="match status" value="1"/>
</dbReference>
<feature type="domain" description="Amine oxidase" evidence="1">
    <location>
        <begin position="11"/>
        <end position="416"/>
    </location>
</feature>
<dbReference type="AlphaFoldDB" id="A0A1G7V0S6"/>
<dbReference type="SUPFAM" id="SSF51905">
    <property type="entry name" value="FAD/NAD(P)-binding domain"/>
    <property type="match status" value="1"/>
</dbReference>
<name>A0A1G7V0S6_9PROT</name>
<dbReference type="RefSeq" id="WP_090022336.1">
    <property type="nucleotide sequence ID" value="NZ_FNCE01000018.1"/>
</dbReference>
<dbReference type="PANTHER" id="PTHR42923:SF47">
    <property type="entry name" value="BLR3003 PROTEIN"/>
    <property type="match status" value="1"/>
</dbReference>
<accession>A0A1G7V0S6</accession>
<proteinExistence type="predicted"/>
<dbReference type="GO" id="GO:0016491">
    <property type="term" value="F:oxidoreductase activity"/>
    <property type="evidence" value="ECO:0007669"/>
    <property type="project" value="InterPro"/>
</dbReference>
<dbReference type="PANTHER" id="PTHR42923">
    <property type="entry name" value="PROTOPORPHYRINOGEN OXIDASE"/>
    <property type="match status" value="1"/>
</dbReference>
<dbReference type="PROSITE" id="PS51257">
    <property type="entry name" value="PROKAR_LIPOPROTEIN"/>
    <property type="match status" value="1"/>
</dbReference>
<evidence type="ECO:0000313" key="3">
    <source>
        <dbReference type="Proteomes" id="UP000199415"/>
    </source>
</evidence>
<reference evidence="2 3" key="1">
    <citation type="submission" date="2016-10" db="EMBL/GenBank/DDBJ databases">
        <authorList>
            <person name="de Groot N.N."/>
        </authorList>
    </citation>
    <scope>NUCLEOTIDE SEQUENCE [LARGE SCALE GENOMIC DNA]</scope>
    <source>
        <strain evidence="2 3">DSM 25584</strain>
    </source>
</reference>
<dbReference type="Gene3D" id="1.10.3110.10">
    <property type="entry name" value="protoporphyrinogen ix oxidase, domain 3"/>
    <property type="match status" value="1"/>
</dbReference>